<sequence length="289" mass="34400">MVIVRVQGGLGNQMFQYGFAKYQELSNEEVYLDITDYQTHIHHYGFELEKVFSNLTYKTIDGERLNKVRANPNMLLNRMLNKVLNIQIVRGSEFREQPAVSVSKRYTYNKDIYFNGFWANNEYVDAVKDTLKKDFTFKYILEGRNRELMDFLQGKISVGVHVRRGDYLQEKELRDVCDPDYYRKAFEIFMKRDVKTVFIIFSDDIPWVRKNFHFSKNMVFVDWNSGGEKSHVDMQMMSLCNHNIIANSTFSWWGAWLNANKDKCVVAPRYWRNNSKNESLIYPKNWMLL</sequence>
<dbReference type="AlphaFoldDB" id="A0A2K4ZCG5"/>
<dbReference type="PANTHER" id="PTHR11927:SF9">
    <property type="entry name" value="L-FUCOSYLTRANSFERASE"/>
    <property type="match status" value="1"/>
</dbReference>
<dbReference type="Proteomes" id="UP000236311">
    <property type="component" value="Unassembled WGS sequence"/>
</dbReference>
<dbReference type="GO" id="GO:0005975">
    <property type="term" value="P:carbohydrate metabolic process"/>
    <property type="evidence" value="ECO:0007669"/>
    <property type="project" value="InterPro"/>
</dbReference>
<dbReference type="GO" id="GO:0008107">
    <property type="term" value="F:galactoside 2-alpha-L-fucosyltransferase activity"/>
    <property type="evidence" value="ECO:0007669"/>
    <property type="project" value="InterPro"/>
</dbReference>
<dbReference type="CDD" id="cd11301">
    <property type="entry name" value="Fut1_Fut2_like"/>
    <property type="match status" value="1"/>
</dbReference>
<dbReference type="Gene3D" id="3.40.50.11350">
    <property type="match status" value="1"/>
</dbReference>
<evidence type="ECO:0000313" key="3">
    <source>
        <dbReference type="EMBL" id="SOY28156.1"/>
    </source>
</evidence>
<dbReference type="InterPro" id="IPR002516">
    <property type="entry name" value="Glyco_trans_11"/>
</dbReference>
<evidence type="ECO:0000256" key="1">
    <source>
        <dbReference type="ARBA" id="ARBA00022676"/>
    </source>
</evidence>
<dbReference type="RefSeq" id="WP_103238280.1">
    <property type="nucleotide sequence ID" value="NZ_JANJZD010000004.1"/>
</dbReference>
<reference evidence="3 4" key="1">
    <citation type="submission" date="2018-01" db="EMBL/GenBank/DDBJ databases">
        <authorList>
            <person name="Gaut B.S."/>
            <person name="Morton B.R."/>
            <person name="Clegg M.T."/>
            <person name="Duvall M.R."/>
        </authorList>
    </citation>
    <scope>NUCLEOTIDE SEQUENCE [LARGE SCALE GENOMIC DNA]</scope>
    <source>
        <strain evidence="3">GP69</strain>
    </source>
</reference>
<gene>
    <name evidence="3" type="ORF">AMURIS_00863</name>
</gene>
<protein>
    <submittedName>
        <fullName evidence="3">Glycosyl transferase family 11</fullName>
    </submittedName>
</protein>
<name>A0A2K4ZCG5_9FIRM</name>
<dbReference type="Pfam" id="PF01531">
    <property type="entry name" value="Glyco_transf_11"/>
    <property type="match status" value="1"/>
</dbReference>
<keyword evidence="1" id="KW-0328">Glycosyltransferase</keyword>
<evidence type="ECO:0000256" key="2">
    <source>
        <dbReference type="ARBA" id="ARBA00022679"/>
    </source>
</evidence>
<keyword evidence="4" id="KW-1185">Reference proteome</keyword>
<accession>A0A2K4ZCG5</accession>
<dbReference type="GO" id="GO:0016020">
    <property type="term" value="C:membrane"/>
    <property type="evidence" value="ECO:0007669"/>
    <property type="project" value="InterPro"/>
</dbReference>
<keyword evidence="2 3" id="KW-0808">Transferase</keyword>
<dbReference type="EMBL" id="OFSM01000004">
    <property type="protein sequence ID" value="SOY28156.1"/>
    <property type="molecule type" value="Genomic_DNA"/>
</dbReference>
<dbReference type="PANTHER" id="PTHR11927">
    <property type="entry name" value="GALACTOSIDE 2-L-FUCOSYLTRANSFERASE"/>
    <property type="match status" value="1"/>
</dbReference>
<evidence type="ECO:0000313" key="4">
    <source>
        <dbReference type="Proteomes" id="UP000236311"/>
    </source>
</evidence>
<dbReference type="OrthoDB" id="9794601at2"/>
<organism evidence="3 4">
    <name type="scientific">Acetatifactor muris</name>
    <dbReference type="NCBI Taxonomy" id="879566"/>
    <lineage>
        <taxon>Bacteria</taxon>
        <taxon>Bacillati</taxon>
        <taxon>Bacillota</taxon>
        <taxon>Clostridia</taxon>
        <taxon>Lachnospirales</taxon>
        <taxon>Lachnospiraceae</taxon>
        <taxon>Acetatifactor</taxon>
    </lineage>
</organism>
<proteinExistence type="predicted"/>